<evidence type="ECO:0000313" key="1">
    <source>
        <dbReference type="EMBL" id="PBK75004.1"/>
    </source>
</evidence>
<evidence type="ECO:0000313" key="2">
    <source>
        <dbReference type="Proteomes" id="UP000218334"/>
    </source>
</evidence>
<organism evidence="1 2">
    <name type="scientific">Armillaria solidipes</name>
    <dbReference type="NCBI Taxonomy" id="1076256"/>
    <lineage>
        <taxon>Eukaryota</taxon>
        <taxon>Fungi</taxon>
        <taxon>Dikarya</taxon>
        <taxon>Basidiomycota</taxon>
        <taxon>Agaricomycotina</taxon>
        <taxon>Agaricomycetes</taxon>
        <taxon>Agaricomycetidae</taxon>
        <taxon>Agaricales</taxon>
        <taxon>Marasmiineae</taxon>
        <taxon>Physalacriaceae</taxon>
        <taxon>Armillaria</taxon>
    </lineage>
</organism>
<dbReference type="Proteomes" id="UP000218334">
    <property type="component" value="Unassembled WGS sequence"/>
</dbReference>
<dbReference type="AlphaFoldDB" id="A0A2H3C155"/>
<reference evidence="2" key="1">
    <citation type="journal article" date="2017" name="Nat. Ecol. Evol.">
        <title>Genome expansion and lineage-specific genetic innovations in the forest pathogenic fungi Armillaria.</title>
        <authorList>
            <person name="Sipos G."/>
            <person name="Prasanna A.N."/>
            <person name="Walter M.C."/>
            <person name="O'Connor E."/>
            <person name="Balint B."/>
            <person name="Krizsan K."/>
            <person name="Kiss B."/>
            <person name="Hess J."/>
            <person name="Varga T."/>
            <person name="Slot J."/>
            <person name="Riley R."/>
            <person name="Boka B."/>
            <person name="Rigling D."/>
            <person name="Barry K."/>
            <person name="Lee J."/>
            <person name="Mihaltcheva S."/>
            <person name="LaButti K."/>
            <person name="Lipzen A."/>
            <person name="Waldron R."/>
            <person name="Moloney N.M."/>
            <person name="Sperisen C."/>
            <person name="Kredics L."/>
            <person name="Vagvoelgyi C."/>
            <person name="Patrignani A."/>
            <person name="Fitzpatrick D."/>
            <person name="Nagy I."/>
            <person name="Doyle S."/>
            <person name="Anderson J.B."/>
            <person name="Grigoriev I.V."/>
            <person name="Gueldener U."/>
            <person name="Muensterkoetter M."/>
            <person name="Nagy L.G."/>
        </authorList>
    </citation>
    <scope>NUCLEOTIDE SEQUENCE [LARGE SCALE GENOMIC DNA]</scope>
    <source>
        <strain evidence="2">28-4</strain>
    </source>
</reference>
<name>A0A2H3C155_9AGAR</name>
<keyword evidence="2" id="KW-1185">Reference proteome</keyword>
<protein>
    <submittedName>
        <fullName evidence="1">Uncharacterized protein</fullName>
    </submittedName>
</protein>
<sequence length="331" mass="37633">MCRYRSGPGKTRIRALREAERAAVEHSAYEMGANALSWLSCTSFNPGVQSVVIEAVSALPLNSVAILKHRAKRISEPVYHTLICGMRYHPEERKLDCLIRTRLRLTANDDFFMLSPRPQVERERLLPDGYADLLSIQSSLIYHQEIRNLVKAQLTSPIDEGLRLQPIVWGNLLRKLQLFPEEDNLTQWLFAFLLTRGNAHSALALLRSDDPAWPECLIQLDTFPAHSEIQSFTMDSSPPISDFRAFVDGGSVGVYGFTDKATRLRWELPSRRFAIGNQVMAESALAKLWPRRGTNKGDARCSGDGQVRNSFRVLDVLRRCRIIYLSIYLFK</sequence>
<dbReference type="EMBL" id="KZ293418">
    <property type="protein sequence ID" value="PBK75004.1"/>
    <property type="molecule type" value="Genomic_DNA"/>
</dbReference>
<proteinExistence type="predicted"/>
<accession>A0A2H3C155</accession>
<gene>
    <name evidence="1" type="ORF">ARMSODRAFT_501491</name>
</gene>